<dbReference type="RefSeq" id="YP_009845515.1">
    <property type="nucleotide sequence ID" value="NC_048763.1"/>
</dbReference>
<dbReference type="KEGG" id="vg:55615876"/>
<sequence length="99" mass="11565">MTPFIINQHNCYFYLTNELVDMMKGQELSNCRCFDSFEQFYNAVHELFPDVASVEELHGSYIELYYDDEIDKAVVEHSFLNAEFDIETLAQDISNYAGN</sequence>
<proteinExistence type="predicted"/>
<dbReference type="Proteomes" id="UP000317247">
    <property type="component" value="Segment"/>
</dbReference>
<evidence type="ECO:0000313" key="1">
    <source>
        <dbReference type="EMBL" id="QDH45114.1"/>
    </source>
</evidence>
<organism evidence="1 2">
    <name type="scientific">Salmonella phage SE13</name>
    <dbReference type="NCBI Taxonomy" id="2575325"/>
    <lineage>
        <taxon>Viruses</taxon>
        <taxon>Duplodnaviria</taxon>
        <taxon>Heunggongvirae</taxon>
        <taxon>Uroviricota</taxon>
        <taxon>Caudoviricetes</taxon>
        <taxon>Rosemountvirus</taxon>
        <taxon>Rosemountvirus SE13</taxon>
    </lineage>
</organism>
<evidence type="ECO:0000313" key="2">
    <source>
        <dbReference type="Proteomes" id="UP000317247"/>
    </source>
</evidence>
<accession>A0A513ZWP4</accession>
<keyword evidence="2" id="KW-1185">Reference proteome</keyword>
<dbReference type="GeneID" id="55615876"/>
<name>A0A513ZWP4_9CAUD</name>
<dbReference type="EMBL" id="MK770411">
    <property type="protein sequence ID" value="QDH45114.1"/>
    <property type="molecule type" value="Genomic_DNA"/>
</dbReference>
<protein>
    <submittedName>
        <fullName evidence="1">Uncharacterized protein</fullName>
    </submittedName>
</protein>
<reference evidence="1 2" key="1">
    <citation type="submission" date="2019-04" db="EMBL/GenBank/DDBJ databases">
        <title>Salmonella bacteriophage diversity and host specificity revealed by physiological characterization and whole genome sequencing.</title>
        <authorList>
            <person name="Fong K."/>
            <person name="Wang S."/>
            <person name="Delaquis P."/>
            <person name="Tremblay D."/>
            <person name="Moineau S."/>
            <person name="Levesque R."/>
            <person name="Goodridge L."/>
        </authorList>
    </citation>
    <scope>NUCLEOTIDE SEQUENCE [LARGE SCALE GENOMIC DNA]</scope>
</reference>